<dbReference type="InterPro" id="IPR000305">
    <property type="entry name" value="GIY-YIG_endonuc"/>
</dbReference>
<dbReference type="InterPro" id="IPR038476">
    <property type="entry name" value="UvrC_RNase_H_dom_sf"/>
</dbReference>
<dbReference type="Proteomes" id="UP000754563">
    <property type="component" value="Unassembled WGS sequence"/>
</dbReference>
<dbReference type="AlphaFoldDB" id="A0A955RL49"/>
<dbReference type="SUPFAM" id="SSF82771">
    <property type="entry name" value="GIY-YIG endonuclease"/>
    <property type="match status" value="1"/>
</dbReference>
<dbReference type="InterPro" id="IPR001162">
    <property type="entry name" value="UvrC_RNase_H_dom"/>
</dbReference>
<protein>
    <submittedName>
        <fullName evidence="9">Excinuclease ABC subunit UvrC</fullName>
    </submittedName>
</protein>
<dbReference type="FunFam" id="3.40.1440.10:FF:000001">
    <property type="entry name" value="UvrABC system protein C"/>
    <property type="match status" value="1"/>
</dbReference>
<evidence type="ECO:0000256" key="4">
    <source>
        <dbReference type="ARBA" id="ARBA00022881"/>
    </source>
</evidence>
<dbReference type="PANTHER" id="PTHR30562:SF1">
    <property type="entry name" value="UVRABC SYSTEM PROTEIN C"/>
    <property type="match status" value="1"/>
</dbReference>
<dbReference type="SUPFAM" id="SSF47781">
    <property type="entry name" value="RuvA domain 2-like"/>
    <property type="match status" value="1"/>
</dbReference>
<sequence length="508" mass="59281">MSSQTVTEKLQEAPTNPGCYIWKDSHGDVLYVGKAVNIKNRVNSYINNYKRLDPKIQNMVDLADDVEFYTVDTEIEALILETNLIKKYKPKYNRLMKDDKNYSWLMIDWYNPYPVPRIVREKKNKKAEYYGPYPQRFPVFKVLRSLRKVFPYCNHLPRGINSKKNFQDKPCFNYHIGLCSGICAGIISKTEHRKNIKGIRDFFKGKKLTMIDEFRADMKKFAQEMQFEKAAELRDKVKDLEYVTQHIKVDKDMDEEALKKMKKDLRERALDELLEKLQLDNSAQFKIECYDISNIQGTNATGSMVVFVDGKPDKALYRKFKIKTKSTPDDFHMMREVLTRRLKYLSGSKSSEKNDKSFSIQPDLIIVDGGKGQLTSAYSILNEYGLIDSVPLIGLAKREEEIFRVIDTEPYEFEKIRLKRRSEALYLIQRIRDEAHRFAIGYHRTLRSKGQIKSILDDIPGVGEITKKRLFEAFGSVESMKKATNREMEAIVRNKRTSQALLKVLKKV</sequence>
<dbReference type="PANTHER" id="PTHR30562">
    <property type="entry name" value="UVRC/OXIDOREDUCTASE"/>
    <property type="match status" value="1"/>
</dbReference>
<dbReference type="Gene3D" id="1.10.150.20">
    <property type="entry name" value="5' to 3' exonuclease, C-terminal subdomain"/>
    <property type="match status" value="1"/>
</dbReference>
<dbReference type="InterPro" id="IPR035901">
    <property type="entry name" value="GIY-YIG_endonuc_sf"/>
</dbReference>
<gene>
    <name evidence="9" type="ORF">KC717_05080</name>
</gene>
<dbReference type="InterPro" id="IPR010994">
    <property type="entry name" value="RuvA_2-like"/>
</dbReference>
<dbReference type="GO" id="GO:0009380">
    <property type="term" value="C:excinuclease repair complex"/>
    <property type="evidence" value="ECO:0007669"/>
    <property type="project" value="TreeGrafter"/>
</dbReference>
<dbReference type="GO" id="GO:0009381">
    <property type="term" value="F:excinuclease ABC activity"/>
    <property type="evidence" value="ECO:0007669"/>
    <property type="project" value="InterPro"/>
</dbReference>
<keyword evidence="5" id="KW-0234">DNA repair</keyword>
<dbReference type="InterPro" id="IPR036876">
    <property type="entry name" value="UVR_dom_sf"/>
</dbReference>
<feature type="domain" description="UvrC family homology region profile" evidence="8">
    <location>
        <begin position="204"/>
        <end position="381"/>
    </location>
</feature>
<evidence type="ECO:0000256" key="2">
    <source>
        <dbReference type="ARBA" id="ARBA00022763"/>
    </source>
</evidence>
<dbReference type="InterPro" id="IPR047296">
    <property type="entry name" value="GIY-YIG_UvrC_Cho"/>
</dbReference>
<dbReference type="Pfam" id="PF08459">
    <property type="entry name" value="UvrC_RNaseH_dom"/>
    <property type="match status" value="1"/>
</dbReference>
<evidence type="ECO:0000259" key="7">
    <source>
        <dbReference type="PROSITE" id="PS50164"/>
    </source>
</evidence>
<evidence type="ECO:0000256" key="1">
    <source>
        <dbReference type="ARBA" id="ARBA00022490"/>
    </source>
</evidence>
<dbReference type="SUPFAM" id="SSF46600">
    <property type="entry name" value="C-terminal UvrC-binding domain of UvrB"/>
    <property type="match status" value="1"/>
</dbReference>
<evidence type="ECO:0000256" key="3">
    <source>
        <dbReference type="ARBA" id="ARBA00022769"/>
    </source>
</evidence>
<dbReference type="Gene3D" id="3.40.1440.10">
    <property type="entry name" value="GIY-YIG endonuclease"/>
    <property type="match status" value="1"/>
</dbReference>
<name>A0A955RL49_9BACT</name>
<dbReference type="PROSITE" id="PS50151">
    <property type="entry name" value="UVR"/>
    <property type="match status" value="1"/>
</dbReference>
<dbReference type="Gene3D" id="4.10.860.10">
    <property type="entry name" value="UVR domain"/>
    <property type="match status" value="1"/>
</dbReference>
<feature type="domain" description="UVR" evidence="6">
    <location>
        <begin position="208"/>
        <end position="243"/>
    </location>
</feature>
<dbReference type="InterPro" id="IPR050066">
    <property type="entry name" value="UvrABC_protein_C"/>
</dbReference>
<keyword evidence="3" id="KW-0228">DNA excision</keyword>
<keyword evidence="4" id="KW-0267">Excision nuclease</keyword>
<evidence type="ECO:0000313" key="10">
    <source>
        <dbReference type="Proteomes" id="UP000754563"/>
    </source>
</evidence>
<dbReference type="SMART" id="SM00465">
    <property type="entry name" value="GIYc"/>
    <property type="match status" value="1"/>
</dbReference>
<dbReference type="InterPro" id="IPR001943">
    <property type="entry name" value="UVR_dom"/>
</dbReference>
<organism evidence="9 10">
    <name type="scientific">Candidatus Dojkabacteria bacterium</name>
    <dbReference type="NCBI Taxonomy" id="2099670"/>
    <lineage>
        <taxon>Bacteria</taxon>
        <taxon>Candidatus Dojkabacteria</taxon>
    </lineage>
</organism>
<dbReference type="PROSITE" id="PS50164">
    <property type="entry name" value="GIY_YIG"/>
    <property type="match status" value="1"/>
</dbReference>
<reference evidence="9" key="2">
    <citation type="journal article" date="2021" name="Microbiome">
        <title>Successional dynamics and alternative stable states in a saline activated sludge microbial community over 9 years.</title>
        <authorList>
            <person name="Wang Y."/>
            <person name="Ye J."/>
            <person name="Ju F."/>
            <person name="Liu L."/>
            <person name="Boyd J.A."/>
            <person name="Deng Y."/>
            <person name="Parks D.H."/>
            <person name="Jiang X."/>
            <person name="Yin X."/>
            <person name="Woodcroft B.J."/>
            <person name="Tyson G.W."/>
            <person name="Hugenholtz P."/>
            <person name="Polz M.F."/>
            <person name="Zhang T."/>
        </authorList>
    </citation>
    <scope>NUCLEOTIDE SEQUENCE</scope>
    <source>
        <strain evidence="9">HKST-UBA11</strain>
    </source>
</reference>
<reference evidence="9" key="1">
    <citation type="submission" date="2020-04" db="EMBL/GenBank/DDBJ databases">
        <authorList>
            <person name="Zhang T."/>
        </authorList>
    </citation>
    <scope>NUCLEOTIDE SEQUENCE</scope>
    <source>
        <strain evidence="9">HKST-UBA11</strain>
    </source>
</reference>
<dbReference type="Gene3D" id="3.30.420.340">
    <property type="entry name" value="UvrC, RNAse H endonuclease domain"/>
    <property type="match status" value="1"/>
</dbReference>
<keyword evidence="1" id="KW-0963">Cytoplasm</keyword>
<comment type="caution">
    <text evidence="9">The sequence shown here is derived from an EMBL/GenBank/DDBJ whole genome shotgun (WGS) entry which is preliminary data.</text>
</comment>
<evidence type="ECO:0000313" key="9">
    <source>
        <dbReference type="EMBL" id="MCA9385992.1"/>
    </source>
</evidence>
<dbReference type="GO" id="GO:0006289">
    <property type="term" value="P:nucleotide-excision repair"/>
    <property type="evidence" value="ECO:0007669"/>
    <property type="project" value="InterPro"/>
</dbReference>
<dbReference type="PROSITE" id="PS50165">
    <property type="entry name" value="UVRC"/>
    <property type="match status" value="1"/>
</dbReference>
<keyword evidence="2" id="KW-0227">DNA damage</keyword>
<evidence type="ECO:0000256" key="5">
    <source>
        <dbReference type="ARBA" id="ARBA00023204"/>
    </source>
</evidence>
<dbReference type="Pfam" id="PF01541">
    <property type="entry name" value="GIY-YIG"/>
    <property type="match status" value="1"/>
</dbReference>
<proteinExistence type="predicted"/>
<accession>A0A955RL49</accession>
<evidence type="ECO:0000259" key="8">
    <source>
        <dbReference type="PROSITE" id="PS50165"/>
    </source>
</evidence>
<dbReference type="CDD" id="cd10434">
    <property type="entry name" value="GIY-YIG_UvrC_Cho"/>
    <property type="match status" value="1"/>
</dbReference>
<feature type="domain" description="GIY-YIG" evidence="7">
    <location>
        <begin position="15"/>
        <end position="94"/>
    </location>
</feature>
<dbReference type="Pfam" id="PF02151">
    <property type="entry name" value="UVR"/>
    <property type="match status" value="1"/>
</dbReference>
<evidence type="ECO:0000259" key="6">
    <source>
        <dbReference type="PROSITE" id="PS50151"/>
    </source>
</evidence>
<dbReference type="EMBL" id="JAGQLH010000065">
    <property type="protein sequence ID" value="MCA9385992.1"/>
    <property type="molecule type" value="Genomic_DNA"/>
</dbReference>